<reference evidence="1 2" key="1">
    <citation type="journal article" date="2013" name="Genome Announc.">
        <title>Draft Genome Sequence of Sphingobium quisquiliarum Strain P25T, a Novel Hexachlorocyclohexane (HCH)-Degrading Bacterium Isolated from an HCH Dumpsite.</title>
        <authorList>
            <person name="Kumar Singh A."/>
            <person name="Sangwan N."/>
            <person name="Sharma A."/>
            <person name="Gupta V."/>
            <person name="Khurana J.P."/>
            <person name="Lal R."/>
        </authorList>
    </citation>
    <scope>NUCLEOTIDE SEQUENCE [LARGE SCALE GENOMIC DNA]</scope>
    <source>
        <strain evidence="1 2">P25</strain>
    </source>
</reference>
<keyword evidence="2" id="KW-1185">Reference proteome</keyword>
<dbReference type="EMBL" id="ATHO01000127">
    <property type="protein sequence ID" value="EQB04500.1"/>
    <property type="molecule type" value="Genomic_DNA"/>
</dbReference>
<dbReference type="RefSeq" id="WP_021238881.1">
    <property type="nucleotide sequence ID" value="NZ_ATHO01000127.1"/>
</dbReference>
<sequence>MANTTDNTCEFLESLQRFDLSMLLRHCLASVEQLETALDWFSDLEDEAIIVRAPNPIAEALRSLSQQDRKRIAEAILSAQQASRQHEDIRVETLDAPNSTGAAALLSELLIHRAMMIDVATGGARIQDVDDYYRAREVRIRQAIPEGVTYDNPHVDLWAWYRHWSAELPQYKDRRFYVRQLFGAAIDAIAKRSSLPSEPREATGWERVDRALSKARAQHETASAEEDWQAIGLLCREVIISLAQAVYDPTLHESLDGVRPSETDANRMLEAYIAHVFPGASNKEVRAHHRASLALALNLQHRRTATRQLAALCVEATASTTAVVSIIARASPDQ</sequence>
<comment type="caution">
    <text evidence="1">The sequence shown here is derived from an EMBL/GenBank/DDBJ whole genome shotgun (WGS) entry which is preliminary data.</text>
</comment>
<protein>
    <submittedName>
        <fullName evidence="1">Uncharacterized protein</fullName>
    </submittedName>
</protein>
<dbReference type="AlphaFoldDB" id="T0HYQ8"/>
<proteinExistence type="predicted"/>
<dbReference type="PATRIC" id="fig|1329909.3.peg.2644"/>
<name>T0HYQ8_9SPHN</name>
<dbReference type="Proteomes" id="UP000015525">
    <property type="component" value="Unassembled WGS sequence"/>
</dbReference>
<organism evidence="1 2">
    <name type="scientific">Sphingobium quisquiliarum P25</name>
    <dbReference type="NCBI Taxonomy" id="1329909"/>
    <lineage>
        <taxon>Bacteria</taxon>
        <taxon>Pseudomonadati</taxon>
        <taxon>Pseudomonadota</taxon>
        <taxon>Alphaproteobacteria</taxon>
        <taxon>Sphingomonadales</taxon>
        <taxon>Sphingomonadaceae</taxon>
        <taxon>Sphingobium</taxon>
    </lineage>
</organism>
<evidence type="ECO:0000313" key="2">
    <source>
        <dbReference type="Proteomes" id="UP000015525"/>
    </source>
</evidence>
<gene>
    <name evidence="1" type="ORF">L288_13770</name>
</gene>
<accession>T0HYQ8</accession>
<evidence type="ECO:0000313" key="1">
    <source>
        <dbReference type="EMBL" id="EQB04500.1"/>
    </source>
</evidence>